<name>F8SK45_BPPA3</name>
<reference evidence="1 2" key="1">
    <citation type="journal article" date="2011" name="Microbiology">
        <title>The Pseudomonas aeruginosa generalized transducing phage phiPA3 is a new member of the phiKZ-like group of 'jumbo' phages, and infects model laboratory strains and clinical isolates from cystic fibrosis patients.</title>
        <authorList>
            <person name="Monson R."/>
            <person name="Foulds I."/>
            <person name="Foweraker J."/>
            <person name="Welch M."/>
            <person name="Salmond G.P."/>
        </authorList>
    </citation>
    <scope>NUCLEOTIDE SEQUENCE [LARGE SCALE GENOMIC DNA]</scope>
</reference>
<keyword evidence="2" id="KW-1185">Reference proteome</keyword>
<dbReference type="OrthoDB" id="8370at10239"/>
<organismHost>
    <name type="scientific">Pseudomonas aeruginosa</name>
    <dbReference type="NCBI Taxonomy" id="287"/>
</organismHost>
<protein>
    <submittedName>
        <fullName evidence="1">Virion structural protein</fullName>
    </submittedName>
</protein>
<dbReference type="GeneID" id="26643700"/>
<sequence length="224" mass="25157">MKGDRKVVEREILYFIDMFRPGSNNKKIYEELFARMNDKEFEEWMERLEAGEVLALYAPNLEEPQLSINQNYKVADALGHELFQHLILTDPQTGQTYKTQNKHLVGLVPFRRQVQMLVKKSSIPGSNHIVDERSGQAAGDSKGARLSAPEIQVNASKGLNNMVLELIKFRGGDEKAYNAMNKSIIETGEASLDSIMAETPSQTKSNLTLSVYLKGMHLNNNLAG</sequence>
<proteinExistence type="predicted"/>
<evidence type="ECO:0000313" key="2">
    <source>
        <dbReference type="Proteomes" id="UP000008388"/>
    </source>
</evidence>
<accession>F8SK45</accession>
<dbReference type="EMBL" id="HQ630627">
    <property type="protein sequence ID" value="AEH03595.1"/>
    <property type="molecule type" value="Genomic_DNA"/>
</dbReference>
<gene>
    <name evidence="1" type="primary">172</name>
</gene>
<dbReference type="RefSeq" id="YP_009217251.1">
    <property type="nucleotide sequence ID" value="NC_028999.1"/>
</dbReference>
<evidence type="ECO:0000313" key="1">
    <source>
        <dbReference type="EMBL" id="AEH03595.1"/>
    </source>
</evidence>
<dbReference type="KEGG" id="vg:26643700"/>
<dbReference type="Proteomes" id="UP000008388">
    <property type="component" value="Segment"/>
</dbReference>
<organism evidence="1 2">
    <name type="scientific">Pseudomonas phage PhiPA3</name>
    <name type="common">Pseudomonas aeruginosa phage PhiPA3</name>
    <dbReference type="NCBI Taxonomy" id="998086"/>
    <lineage>
        <taxon>Viruses</taxon>
        <taxon>Duplodnaviria</taxon>
        <taxon>Heunggongvirae</taxon>
        <taxon>Uroviricota</taxon>
        <taxon>Caudoviricetes</taxon>
        <taxon>Chimalliviridae</taxon>
        <taxon>Miltoncavirus</taxon>
        <taxon>Miltoncavirus PhiPA3</taxon>
    </lineage>
</organism>